<keyword evidence="3" id="KW-1185">Reference proteome</keyword>
<reference evidence="2" key="1">
    <citation type="journal article" date="2020" name="Stud. Mycol.">
        <title>101 Dothideomycetes genomes: a test case for predicting lifestyles and emergence of pathogens.</title>
        <authorList>
            <person name="Haridas S."/>
            <person name="Albert R."/>
            <person name="Binder M."/>
            <person name="Bloem J."/>
            <person name="Labutti K."/>
            <person name="Salamov A."/>
            <person name="Andreopoulos B."/>
            <person name="Baker S."/>
            <person name="Barry K."/>
            <person name="Bills G."/>
            <person name="Bluhm B."/>
            <person name="Cannon C."/>
            <person name="Castanera R."/>
            <person name="Culley D."/>
            <person name="Daum C."/>
            <person name="Ezra D."/>
            <person name="Gonzalez J."/>
            <person name="Henrissat B."/>
            <person name="Kuo A."/>
            <person name="Liang C."/>
            <person name="Lipzen A."/>
            <person name="Lutzoni F."/>
            <person name="Magnuson J."/>
            <person name="Mondo S."/>
            <person name="Nolan M."/>
            <person name="Ohm R."/>
            <person name="Pangilinan J."/>
            <person name="Park H.-J."/>
            <person name="Ramirez L."/>
            <person name="Alfaro M."/>
            <person name="Sun H."/>
            <person name="Tritt A."/>
            <person name="Yoshinaga Y."/>
            <person name="Zwiers L.-H."/>
            <person name="Turgeon B."/>
            <person name="Goodwin S."/>
            <person name="Spatafora J."/>
            <person name="Crous P."/>
            <person name="Grigoriev I."/>
        </authorList>
    </citation>
    <scope>NUCLEOTIDE SEQUENCE</scope>
    <source>
        <strain evidence="2">CBS 125425</strain>
    </source>
</reference>
<dbReference type="Proteomes" id="UP000799444">
    <property type="component" value="Unassembled WGS sequence"/>
</dbReference>
<gene>
    <name evidence="2" type="ORF">EJ04DRAFT_516619</name>
</gene>
<evidence type="ECO:0000256" key="1">
    <source>
        <dbReference type="SAM" id="MobiDB-lite"/>
    </source>
</evidence>
<proteinExistence type="predicted"/>
<protein>
    <submittedName>
        <fullName evidence="2">Uncharacterized protein</fullName>
    </submittedName>
</protein>
<feature type="region of interest" description="Disordered" evidence="1">
    <location>
        <begin position="216"/>
        <end position="275"/>
    </location>
</feature>
<evidence type="ECO:0000313" key="2">
    <source>
        <dbReference type="EMBL" id="KAF2728406.1"/>
    </source>
</evidence>
<dbReference type="AlphaFoldDB" id="A0A9P4QP47"/>
<name>A0A9P4QP47_9PLEO</name>
<organism evidence="2 3">
    <name type="scientific">Polyplosphaeria fusca</name>
    <dbReference type="NCBI Taxonomy" id="682080"/>
    <lineage>
        <taxon>Eukaryota</taxon>
        <taxon>Fungi</taxon>
        <taxon>Dikarya</taxon>
        <taxon>Ascomycota</taxon>
        <taxon>Pezizomycotina</taxon>
        <taxon>Dothideomycetes</taxon>
        <taxon>Pleosporomycetidae</taxon>
        <taxon>Pleosporales</taxon>
        <taxon>Tetraplosphaeriaceae</taxon>
        <taxon>Polyplosphaeria</taxon>
    </lineage>
</organism>
<feature type="compositionally biased region" description="Basic and acidic residues" evidence="1">
    <location>
        <begin position="222"/>
        <end position="233"/>
    </location>
</feature>
<comment type="caution">
    <text evidence="2">The sequence shown here is derived from an EMBL/GenBank/DDBJ whole genome shotgun (WGS) entry which is preliminary data.</text>
</comment>
<accession>A0A9P4QP47</accession>
<evidence type="ECO:0000313" key="3">
    <source>
        <dbReference type="Proteomes" id="UP000799444"/>
    </source>
</evidence>
<sequence>MPGASGSSYSLRGQPLAHGPGFDKTYGYFHGPWAAAESLQLPRGASFICGFVVDKERQLQCGWTQGAIGKEQLREHIYREHNLVVLPYKHHLTDPMRIHRHTYLWKYYAKGGALEKSAFKYRGKHAAERKIIVDDYRDTYREIWADKNEDDDEALSSPGQFNSDEGDEVLTPTAIQVEYSAKKRQPSSSDLAQKEREYKRRKLELKKEHIRLQQEELDLDIEELHAMRESPEKEDSDDEVQFLSQSPDRPPARSRSGQKRRVPDNASHSRIKVER</sequence>
<dbReference type="EMBL" id="ML996281">
    <property type="protein sequence ID" value="KAF2728406.1"/>
    <property type="molecule type" value="Genomic_DNA"/>
</dbReference>